<organism evidence="2 3">
    <name type="scientific">Roseomonas gilardii</name>
    <dbReference type="NCBI Taxonomy" id="257708"/>
    <lineage>
        <taxon>Bacteria</taxon>
        <taxon>Pseudomonadati</taxon>
        <taxon>Pseudomonadota</taxon>
        <taxon>Alphaproteobacteria</taxon>
        <taxon>Acetobacterales</taxon>
        <taxon>Roseomonadaceae</taxon>
        <taxon>Roseomonas</taxon>
    </lineage>
</organism>
<keyword evidence="1" id="KW-0472">Membrane</keyword>
<accession>A0ABU3MLY8</accession>
<sequence>MPDSAWRSPYQFPLQECRPAWRPPGRWLPHWAWRLLMMAIAFVWLPNGGWKLAIMGGLMLRPVVNWTAVLLAQGWVRRLGPPDPDGWQGW</sequence>
<dbReference type="Proteomes" id="UP001258945">
    <property type="component" value="Unassembled WGS sequence"/>
</dbReference>
<protein>
    <submittedName>
        <fullName evidence="2">Uncharacterized protein</fullName>
    </submittedName>
</protein>
<proteinExistence type="predicted"/>
<evidence type="ECO:0000313" key="3">
    <source>
        <dbReference type="Proteomes" id="UP001258945"/>
    </source>
</evidence>
<evidence type="ECO:0000313" key="2">
    <source>
        <dbReference type="EMBL" id="MDT8333720.1"/>
    </source>
</evidence>
<keyword evidence="3" id="KW-1185">Reference proteome</keyword>
<keyword evidence="1" id="KW-0812">Transmembrane</keyword>
<keyword evidence="1" id="KW-1133">Transmembrane helix</keyword>
<comment type="caution">
    <text evidence="2">The sequence shown here is derived from an EMBL/GenBank/DDBJ whole genome shotgun (WGS) entry which is preliminary data.</text>
</comment>
<reference evidence="2 3" key="1">
    <citation type="journal article" date="2019" name="Microb. Pathog.">
        <title>Comparison of VITEK 2, MALDI-TOF MS, 16S rRNA gene sequencing, and whole-genome sequencing for identification of Roseomonas mucosa.</title>
        <authorList>
            <person name="Rudolph W.W."/>
            <person name="Gunzer F."/>
            <person name="Trauth M."/>
            <person name="Bunk B."/>
            <person name="Bigge R."/>
            <person name="Schrottner P."/>
        </authorList>
    </citation>
    <scope>NUCLEOTIDE SEQUENCE [LARGE SCALE GENOMIC DNA]</scope>
    <source>
        <strain evidence="2 3">DSM 103800</strain>
    </source>
</reference>
<evidence type="ECO:0000256" key="1">
    <source>
        <dbReference type="SAM" id="Phobius"/>
    </source>
</evidence>
<dbReference type="EMBL" id="JAVVDO010000071">
    <property type="protein sequence ID" value="MDT8333720.1"/>
    <property type="molecule type" value="Genomic_DNA"/>
</dbReference>
<gene>
    <name evidence="2" type="ORF">RQ831_21935</name>
</gene>
<feature type="transmembrane region" description="Helical" evidence="1">
    <location>
        <begin position="31"/>
        <end position="50"/>
    </location>
</feature>
<dbReference type="RefSeq" id="WP_314285357.1">
    <property type="nucleotide sequence ID" value="NZ_JAVVDO010000071.1"/>
</dbReference>
<name>A0ABU3MLY8_9PROT</name>